<evidence type="ECO:0000259" key="4">
    <source>
        <dbReference type="PROSITE" id="PS51831"/>
    </source>
</evidence>
<dbReference type="SUPFAM" id="SSF109604">
    <property type="entry name" value="HD-domain/PDEase-like"/>
    <property type="match status" value="1"/>
</dbReference>
<dbReference type="InterPro" id="IPR002912">
    <property type="entry name" value="ACT_dom"/>
</dbReference>
<dbReference type="SUPFAM" id="SSF81301">
    <property type="entry name" value="Nucleotidyltransferase"/>
    <property type="match status" value="1"/>
</dbReference>
<keyword evidence="7" id="KW-1185">Reference proteome</keyword>
<dbReference type="CDD" id="cd00077">
    <property type="entry name" value="HDc"/>
    <property type="match status" value="1"/>
</dbReference>
<feature type="domain" description="ACT" evidence="3">
    <location>
        <begin position="645"/>
        <end position="718"/>
    </location>
</feature>
<dbReference type="InterPro" id="IPR033655">
    <property type="entry name" value="TGS_RelA/SpoT"/>
</dbReference>
<gene>
    <name evidence="6" type="ORF">C8D98_0951</name>
</gene>
<evidence type="ECO:0000313" key="7">
    <source>
        <dbReference type="Proteomes" id="UP000294614"/>
    </source>
</evidence>
<dbReference type="Pfam" id="PF19296">
    <property type="entry name" value="RelA_AH_RIS"/>
    <property type="match status" value="1"/>
</dbReference>
<protein>
    <submittedName>
        <fullName evidence="6">GTP pyrophosphokinase</fullName>
    </submittedName>
</protein>
<evidence type="ECO:0000259" key="3">
    <source>
        <dbReference type="PROSITE" id="PS51671"/>
    </source>
</evidence>
<dbReference type="InterPro" id="IPR004095">
    <property type="entry name" value="TGS"/>
</dbReference>
<keyword evidence="6" id="KW-0808">Transferase</keyword>
<dbReference type="Pfam" id="PF02824">
    <property type="entry name" value="TGS"/>
    <property type="match status" value="1"/>
</dbReference>
<dbReference type="SUPFAM" id="SSF55021">
    <property type="entry name" value="ACT-like"/>
    <property type="match status" value="1"/>
</dbReference>
<organism evidence="6 7">
    <name type="scientific">Seleniivibrio woodruffii</name>
    <dbReference type="NCBI Taxonomy" id="1078050"/>
    <lineage>
        <taxon>Bacteria</taxon>
        <taxon>Pseudomonadati</taxon>
        <taxon>Deferribacterota</taxon>
        <taxon>Deferribacteres</taxon>
        <taxon>Deferribacterales</taxon>
        <taxon>Geovibrionaceae</taxon>
        <taxon>Seleniivibrio</taxon>
    </lineage>
</organism>
<dbReference type="InterPro" id="IPR045600">
    <property type="entry name" value="RelA/SpoT_AH_RIS"/>
</dbReference>
<comment type="similarity">
    <text evidence="2">Belongs to the relA/spoT family.</text>
</comment>
<dbReference type="Gene3D" id="3.30.70.260">
    <property type="match status" value="1"/>
</dbReference>
<dbReference type="PROSITE" id="PS51831">
    <property type="entry name" value="HD"/>
    <property type="match status" value="1"/>
</dbReference>
<dbReference type="PANTHER" id="PTHR21262:SF31">
    <property type="entry name" value="GTP PYROPHOSPHOKINASE"/>
    <property type="match status" value="1"/>
</dbReference>
<dbReference type="NCBIfam" id="TIGR00691">
    <property type="entry name" value="spoT_relA"/>
    <property type="match status" value="1"/>
</dbReference>
<evidence type="ECO:0000256" key="2">
    <source>
        <dbReference type="RuleBase" id="RU003847"/>
    </source>
</evidence>
<dbReference type="GO" id="GO:0016301">
    <property type="term" value="F:kinase activity"/>
    <property type="evidence" value="ECO:0007669"/>
    <property type="project" value="UniProtKB-KW"/>
</dbReference>
<comment type="pathway">
    <text evidence="1">Purine metabolism.</text>
</comment>
<reference evidence="6 7" key="1">
    <citation type="submission" date="2019-03" db="EMBL/GenBank/DDBJ databases">
        <title>Genomic Encyclopedia of Type Strains, Phase IV (KMG-IV): sequencing the most valuable type-strain genomes for metagenomic binning, comparative biology and taxonomic classification.</title>
        <authorList>
            <person name="Goeker M."/>
        </authorList>
    </citation>
    <scope>NUCLEOTIDE SEQUENCE [LARGE SCALE GENOMIC DNA]</scope>
    <source>
        <strain evidence="6 7">DSM 24984</strain>
    </source>
</reference>
<dbReference type="GO" id="GO:0015949">
    <property type="term" value="P:nucleobase-containing small molecule interconversion"/>
    <property type="evidence" value="ECO:0007669"/>
    <property type="project" value="UniProtKB-ARBA"/>
</dbReference>
<dbReference type="GO" id="GO:0005886">
    <property type="term" value="C:plasma membrane"/>
    <property type="evidence" value="ECO:0007669"/>
    <property type="project" value="TreeGrafter"/>
</dbReference>
<dbReference type="InterPro" id="IPR003607">
    <property type="entry name" value="HD/PDEase_dom"/>
</dbReference>
<sequence length="718" mass="82474">MARDRVIRLMDIQDMLTANGVAEGFDRVHKAYIYAAQKHRGQLRKSGEPYLSHPLNVAYILAQMNMDVDTVIGGLLHDTIEDTDATFDEIKELFGEDVAFIVEGVSKIGKIVFKSAEEKQAENFRKMLVSMSKDVRVIIIKLADRLHNMRTLDYLAEEKKRRIAQETMDIYAPMAHRLGIAWIKWELEDMCFRILNPDAYYDIYEKVKLKRGEREQYLAEIKERVIDELEKHNIHASVSGRPKHFYSIYSKMIKKKVSFEEIYDLLALRVLVSDIPTCYAVMGILHNMWKPIQHRFKDYIAMQKANLYQSLHTTIIGPKGITVEFQIRTQEMHMVAEEGIAAHWKYKENRPFDPQEDKAFTWLRQLLDQHELHSPEDLVEALKEDVLPTQIYVFTPKGDVMELPIGSTPVDFAYNIHTDVGNKCKGAKVDGRIVPLKYKLRNGDRVSIILGEDHKPSRDWLNFVKTSKAKNRIRAALRKIDTDMGHTVGFDLMDKEFTNAGLDVREIFNKPDNVKKIIERFKLRDEEDIYLSVGFGRVSPKQVLHVFTEPTTPQRLEDLQKAPSKDSGKKTNTPFIIQGIDDVMVKIAKCCTPLPGDDVVGYISRGRGIVVHRVDCNNLKNSAFSEERLVDVQWDARKSYKMPVRIHTSIVDKPGVLSALTTVLKEMGLNILELSSRRDKDGLSSQDFSIEVRNKSELESVIRKIKTIDGLREVNTAN</sequence>
<feature type="domain" description="TGS" evidence="5">
    <location>
        <begin position="389"/>
        <end position="450"/>
    </location>
</feature>
<dbReference type="Gene3D" id="1.10.3210.10">
    <property type="entry name" value="Hypothetical protein af1432"/>
    <property type="match status" value="1"/>
</dbReference>
<dbReference type="Gene3D" id="3.10.20.30">
    <property type="match status" value="1"/>
</dbReference>
<dbReference type="SUPFAM" id="SSF81271">
    <property type="entry name" value="TGS-like"/>
    <property type="match status" value="1"/>
</dbReference>
<dbReference type="RefSeq" id="WP_132872471.1">
    <property type="nucleotide sequence ID" value="NZ_JAJUHT010000004.1"/>
</dbReference>
<dbReference type="AlphaFoldDB" id="A0A4R1KCY8"/>
<dbReference type="CDD" id="cd04876">
    <property type="entry name" value="ACT_RelA-SpoT"/>
    <property type="match status" value="1"/>
</dbReference>
<dbReference type="Pfam" id="PF13328">
    <property type="entry name" value="HD_4"/>
    <property type="match status" value="1"/>
</dbReference>
<dbReference type="PANTHER" id="PTHR21262">
    <property type="entry name" value="GUANOSINE-3',5'-BIS DIPHOSPHATE 3'-PYROPHOSPHOHYDROLASE"/>
    <property type="match status" value="1"/>
</dbReference>
<dbReference type="InterPro" id="IPR012676">
    <property type="entry name" value="TGS-like"/>
</dbReference>
<evidence type="ECO:0000313" key="6">
    <source>
        <dbReference type="EMBL" id="TCK62425.1"/>
    </source>
</evidence>
<dbReference type="SMART" id="SM00471">
    <property type="entry name" value="HDc"/>
    <property type="match status" value="1"/>
</dbReference>
<dbReference type="InterPro" id="IPR012675">
    <property type="entry name" value="Beta-grasp_dom_sf"/>
</dbReference>
<dbReference type="EMBL" id="SMGG01000003">
    <property type="protein sequence ID" value="TCK62425.1"/>
    <property type="molecule type" value="Genomic_DNA"/>
</dbReference>
<evidence type="ECO:0000256" key="1">
    <source>
        <dbReference type="ARBA" id="ARBA00025704"/>
    </source>
</evidence>
<name>A0A4R1KCY8_9BACT</name>
<dbReference type="Pfam" id="PF04607">
    <property type="entry name" value="RelA_SpoT"/>
    <property type="match status" value="1"/>
</dbReference>
<dbReference type="Gene3D" id="3.30.460.10">
    <property type="entry name" value="Beta Polymerase, domain 2"/>
    <property type="match status" value="1"/>
</dbReference>
<comment type="function">
    <text evidence="2">In eubacteria ppGpp (guanosine 3'-diphosphate 5'-diphosphate) is a mediator of the stringent response that coordinates a variety of cellular activities in response to changes in nutritional abundance.</text>
</comment>
<dbReference type="PROSITE" id="PS51880">
    <property type="entry name" value="TGS"/>
    <property type="match status" value="1"/>
</dbReference>
<accession>A0A4R1KCY8</accession>
<dbReference type="InterPro" id="IPR045865">
    <property type="entry name" value="ACT-like_dom_sf"/>
</dbReference>
<dbReference type="FunFam" id="3.30.460.10:FF:000001">
    <property type="entry name" value="GTP pyrophosphokinase RelA"/>
    <property type="match status" value="1"/>
</dbReference>
<dbReference type="InterPro" id="IPR004811">
    <property type="entry name" value="RelA/Spo_fam"/>
</dbReference>
<dbReference type="InterPro" id="IPR006674">
    <property type="entry name" value="HD_domain"/>
</dbReference>
<dbReference type="InterPro" id="IPR043519">
    <property type="entry name" value="NT_sf"/>
</dbReference>
<comment type="caution">
    <text evidence="6">The sequence shown here is derived from an EMBL/GenBank/DDBJ whole genome shotgun (WGS) entry which is preliminary data.</text>
</comment>
<dbReference type="FunFam" id="1.10.3210.10:FF:000001">
    <property type="entry name" value="GTP pyrophosphokinase RelA"/>
    <property type="match status" value="1"/>
</dbReference>
<proteinExistence type="inferred from homology"/>
<dbReference type="SMART" id="SM00954">
    <property type="entry name" value="RelA_SpoT"/>
    <property type="match status" value="1"/>
</dbReference>
<dbReference type="PROSITE" id="PS51671">
    <property type="entry name" value="ACT"/>
    <property type="match status" value="1"/>
</dbReference>
<keyword evidence="6" id="KW-0418">Kinase</keyword>
<dbReference type="InterPro" id="IPR007685">
    <property type="entry name" value="RelA_SpoT"/>
</dbReference>
<dbReference type="CDD" id="cd05399">
    <property type="entry name" value="NT_Rel-Spo_like"/>
    <property type="match status" value="1"/>
</dbReference>
<evidence type="ECO:0000259" key="5">
    <source>
        <dbReference type="PROSITE" id="PS51880"/>
    </source>
</evidence>
<dbReference type="Proteomes" id="UP000294614">
    <property type="component" value="Unassembled WGS sequence"/>
</dbReference>
<dbReference type="Pfam" id="PF13291">
    <property type="entry name" value="ACT_4"/>
    <property type="match status" value="1"/>
</dbReference>
<dbReference type="OrthoDB" id="9805041at2"/>
<dbReference type="FunFam" id="3.10.20.30:FF:000002">
    <property type="entry name" value="GTP pyrophosphokinase (RelA/SpoT)"/>
    <property type="match status" value="1"/>
</dbReference>
<dbReference type="CDD" id="cd01668">
    <property type="entry name" value="TGS_RSH"/>
    <property type="match status" value="1"/>
</dbReference>
<feature type="domain" description="HD" evidence="4">
    <location>
        <begin position="50"/>
        <end position="149"/>
    </location>
</feature>
<dbReference type="GO" id="GO:0015969">
    <property type="term" value="P:guanosine tetraphosphate metabolic process"/>
    <property type="evidence" value="ECO:0007669"/>
    <property type="project" value="InterPro"/>
</dbReference>